<dbReference type="STRING" id="1095629.A0A0C9X269"/>
<dbReference type="Proteomes" id="UP000054477">
    <property type="component" value="Unassembled WGS sequence"/>
</dbReference>
<dbReference type="EMBL" id="KN838974">
    <property type="protein sequence ID" value="KIJ91741.1"/>
    <property type="molecule type" value="Genomic_DNA"/>
</dbReference>
<sequence length="134" mass="15774">MRLEQNHNYSVILSEPRHIVPEIGRGYGERAWLRAVKDWENTDGSRGLDTPLKDWDPKWLKESGQSTKYHQREIVALEFISRYKRNKDEFCSAYPEHKRGLVPLAKAITLRQQEEGLRKRRRGKRTRSQSVASV</sequence>
<dbReference type="AlphaFoldDB" id="A0A0C9X269"/>
<feature type="region of interest" description="Disordered" evidence="1">
    <location>
        <begin position="113"/>
        <end position="134"/>
    </location>
</feature>
<gene>
    <name evidence="2" type="ORF">K443DRAFT_471416</name>
</gene>
<dbReference type="OrthoDB" id="2658193at2759"/>
<reference evidence="3" key="2">
    <citation type="submission" date="2015-01" db="EMBL/GenBank/DDBJ databases">
        <title>Evolutionary Origins and Diversification of the Mycorrhizal Mutualists.</title>
        <authorList>
            <consortium name="DOE Joint Genome Institute"/>
            <consortium name="Mycorrhizal Genomics Consortium"/>
            <person name="Kohler A."/>
            <person name="Kuo A."/>
            <person name="Nagy L.G."/>
            <person name="Floudas D."/>
            <person name="Copeland A."/>
            <person name="Barry K.W."/>
            <person name="Cichocki N."/>
            <person name="Veneault-Fourrey C."/>
            <person name="LaButti K."/>
            <person name="Lindquist E.A."/>
            <person name="Lipzen A."/>
            <person name="Lundell T."/>
            <person name="Morin E."/>
            <person name="Murat C."/>
            <person name="Riley R."/>
            <person name="Ohm R."/>
            <person name="Sun H."/>
            <person name="Tunlid A."/>
            <person name="Henrissat B."/>
            <person name="Grigoriev I.V."/>
            <person name="Hibbett D.S."/>
            <person name="Martin F."/>
        </authorList>
    </citation>
    <scope>NUCLEOTIDE SEQUENCE [LARGE SCALE GENOMIC DNA]</scope>
    <source>
        <strain evidence="3">LaAM-08-1</strain>
    </source>
</reference>
<reference evidence="2 3" key="1">
    <citation type="submission" date="2014-04" db="EMBL/GenBank/DDBJ databases">
        <authorList>
            <consortium name="DOE Joint Genome Institute"/>
            <person name="Kuo A."/>
            <person name="Kohler A."/>
            <person name="Nagy L.G."/>
            <person name="Floudas D."/>
            <person name="Copeland A."/>
            <person name="Barry K.W."/>
            <person name="Cichocki N."/>
            <person name="Veneault-Fourrey C."/>
            <person name="LaButti K."/>
            <person name="Lindquist E.A."/>
            <person name="Lipzen A."/>
            <person name="Lundell T."/>
            <person name="Morin E."/>
            <person name="Murat C."/>
            <person name="Sun H."/>
            <person name="Tunlid A."/>
            <person name="Henrissat B."/>
            <person name="Grigoriev I.V."/>
            <person name="Hibbett D.S."/>
            <person name="Martin F."/>
            <person name="Nordberg H.P."/>
            <person name="Cantor M.N."/>
            <person name="Hua S.X."/>
        </authorList>
    </citation>
    <scope>NUCLEOTIDE SEQUENCE [LARGE SCALE GENOMIC DNA]</scope>
    <source>
        <strain evidence="2 3">LaAM-08-1</strain>
    </source>
</reference>
<name>A0A0C9X269_9AGAR</name>
<dbReference type="HOGENOM" id="CLU_1896564_0_0_1"/>
<proteinExistence type="predicted"/>
<feature type="compositionally biased region" description="Basic residues" evidence="1">
    <location>
        <begin position="118"/>
        <end position="127"/>
    </location>
</feature>
<evidence type="ECO:0000313" key="2">
    <source>
        <dbReference type="EMBL" id="KIJ91741.1"/>
    </source>
</evidence>
<evidence type="ECO:0000313" key="3">
    <source>
        <dbReference type="Proteomes" id="UP000054477"/>
    </source>
</evidence>
<keyword evidence="3" id="KW-1185">Reference proteome</keyword>
<protein>
    <submittedName>
        <fullName evidence="2">Unplaced genomic scaffold K443scaffold_439, whole genome shotgun sequence</fullName>
    </submittedName>
</protein>
<accession>A0A0C9X269</accession>
<evidence type="ECO:0000256" key="1">
    <source>
        <dbReference type="SAM" id="MobiDB-lite"/>
    </source>
</evidence>
<organism evidence="2 3">
    <name type="scientific">Laccaria amethystina LaAM-08-1</name>
    <dbReference type="NCBI Taxonomy" id="1095629"/>
    <lineage>
        <taxon>Eukaryota</taxon>
        <taxon>Fungi</taxon>
        <taxon>Dikarya</taxon>
        <taxon>Basidiomycota</taxon>
        <taxon>Agaricomycotina</taxon>
        <taxon>Agaricomycetes</taxon>
        <taxon>Agaricomycetidae</taxon>
        <taxon>Agaricales</taxon>
        <taxon>Agaricineae</taxon>
        <taxon>Hydnangiaceae</taxon>
        <taxon>Laccaria</taxon>
    </lineage>
</organism>